<evidence type="ECO:0000313" key="5">
    <source>
        <dbReference type="Proteomes" id="UP000015101"/>
    </source>
</evidence>
<feature type="compositionally biased region" description="Basic and acidic residues" evidence="1">
    <location>
        <begin position="34"/>
        <end position="62"/>
    </location>
</feature>
<dbReference type="KEGG" id="hro:HELRODRAFT_176962"/>
<organism evidence="4 5">
    <name type="scientific">Helobdella robusta</name>
    <name type="common">Californian leech</name>
    <dbReference type="NCBI Taxonomy" id="6412"/>
    <lineage>
        <taxon>Eukaryota</taxon>
        <taxon>Metazoa</taxon>
        <taxon>Spiralia</taxon>
        <taxon>Lophotrochozoa</taxon>
        <taxon>Annelida</taxon>
        <taxon>Clitellata</taxon>
        <taxon>Hirudinea</taxon>
        <taxon>Rhynchobdellida</taxon>
        <taxon>Glossiphoniidae</taxon>
        <taxon>Helobdella</taxon>
    </lineage>
</organism>
<evidence type="ECO:0000259" key="2">
    <source>
        <dbReference type="Pfam" id="PF22878"/>
    </source>
</evidence>
<proteinExistence type="predicted"/>
<evidence type="ECO:0000313" key="4">
    <source>
        <dbReference type="EnsemblMetazoa" id="HelroP176962"/>
    </source>
</evidence>
<dbReference type="GeneID" id="20206025"/>
<dbReference type="EMBL" id="AMQM01005887">
    <property type="status" value="NOT_ANNOTATED_CDS"/>
    <property type="molecule type" value="Genomic_DNA"/>
</dbReference>
<dbReference type="Proteomes" id="UP000015101">
    <property type="component" value="Unassembled WGS sequence"/>
</dbReference>
<dbReference type="HOGENOM" id="CLU_1867320_0_0_1"/>
<dbReference type="EnsemblMetazoa" id="HelroT176962">
    <property type="protein sequence ID" value="HelroP176962"/>
    <property type="gene ID" value="HelroG176962"/>
</dbReference>
<evidence type="ECO:0000313" key="3">
    <source>
        <dbReference type="EMBL" id="ESN98486.1"/>
    </source>
</evidence>
<keyword evidence="5" id="KW-1185">Reference proteome</keyword>
<dbReference type="InterPro" id="IPR054552">
    <property type="entry name" value="SPT2_N"/>
</dbReference>
<dbReference type="EMBL" id="KB097144">
    <property type="protein sequence ID" value="ESN98486.1"/>
    <property type="molecule type" value="Genomic_DNA"/>
</dbReference>
<dbReference type="InParanoid" id="T1FB26"/>
<dbReference type="OrthoDB" id="6259853at2759"/>
<feature type="domain" description="SPT2 homolog N-terminal" evidence="2">
    <location>
        <begin position="1"/>
        <end position="64"/>
    </location>
</feature>
<reference evidence="5" key="1">
    <citation type="submission" date="2012-12" db="EMBL/GenBank/DDBJ databases">
        <authorList>
            <person name="Hellsten U."/>
            <person name="Grimwood J."/>
            <person name="Chapman J.A."/>
            <person name="Shapiro H."/>
            <person name="Aerts A."/>
            <person name="Otillar R.P."/>
            <person name="Terry A.Y."/>
            <person name="Boore J.L."/>
            <person name="Simakov O."/>
            <person name="Marletaz F."/>
            <person name="Cho S.-J."/>
            <person name="Edsinger-Gonzales E."/>
            <person name="Havlak P."/>
            <person name="Kuo D.-H."/>
            <person name="Larsson T."/>
            <person name="Lv J."/>
            <person name="Arendt D."/>
            <person name="Savage R."/>
            <person name="Osoegawa K."/>
            <person name="de Jong P."/>
            <person name="Lindberg D.R."/>
            <person name="Seaver E.C."/>
            <person name="Weisblat D.A."/>
            <person name="Putnam N.H."/>
            <person name="Grigoriev I.V."/>
            <person name="Rokhsar D.S."/>
        </authorList>
    </citation>
    <scope>NUCLEOTIDE SEQUENCE</scope>
</reference>
<reference evidence="3 5" key="2">
    <citation type="journal article" date="2013" name="Nature">
        <title>Insights into bilaterian evolution from three spiralian genomes.</title>
        <authorList>
            <person name="Simakov O."/>
            <person name="Marletaz F."/>
            <person name="Cho S.J."/>
            <person name="Edsinger-Gonzales E."/>
            <person name="Havlak P."/>
            <person name="Hellsten U."/>
            <person name="Kuo D.H."/>
            <person name="Larsson T."/>
            <person name="Lv J."/>
            <person name="Arendt D."/>
            <person name="Savage R."/>
            <person name="Osoegawa K."/>
            <person name="de Jong P."/>
            <person name="Grimwood J."/>
            <person name="Chapman J.A."/>
            <person name="Shapiro H."/>
            <person name="Aerts A."/>
            <person name="Otillar R.P."/>
            <person name="Terry A.Y."/>
            <person name="Boore J.L."/>
            <person name="Grigoriev I.V."/>
            <person name="Lindberg D.R."/>
            <person name="Seaver E.C."/>
            <person name="Weisblat D.A."/>
            <person name="Putnam N.H."/>
            <person name="Rokhsar D.S."/>
        </authorList>
    </citation>
    <scope>NUCLEOTIDE SEQUENCE</scope>
</reference>
<reference evidence="4" key="3">
    <citation type="submission" date="2015-06" db="UniProtKB">
        <authorList>
            <consortium name="EnsemblMetazoa"/>
        </authorList>
    </citation>
    <scope>IDENTIFICATION</scope>
</reference>
<gene>
    <name evidence="4" type="primary">20206025</name>
    <name evidence="3" type="ORF">HELRODRAFT_176962</name>
</gene>
<accession>T1FB26</accession>
<feature type="region of interest" description="Disordered" evidence="1">
    <location>
        <begin position="25"/>
        <end position="89"/>
    </location>
</feature>
<name>T1FB26_HELRO</name>
<protein>
    <recommendedName>
        <fullName evidence="2">SPT2 homolog N-terminal domain-containing protein</fullName>
    </recommendedName>
</protein>
<dbReference type="RefSeq" id="XP_009023438.1">
    <property type="nucleotide sequence ID" value="XM_009025190.1"/>
</dbReference>
<feature type="compositionally biased region" description="Low complexity" evidence="1">
    <location>
        <begin position="63"/>
        <end position="85"/>
    </location>
</feature>
<sequence>MDYKDVLKVAAAKQQQLLLEKPNPLILNTKLGPPKKEERQKGIKSESVKAFLEKLEKDEKKPAATPTNKPTTAPTTLKPAVAPKTLSSNDEEIDMRNLFKTKRQAHVPDEFVPNMLELLKEKKRLKEAKLEEEKLVS</sequence>
<evidence type="ECO:0000256" key="1">
    <source>
        <dbReference type="SAM" id="MobiDB-lite"/>
    </source>
</evidence>
<dbReference type="CTD" id="20206025"/>
<dbReference type="AlphaFoldDB" id="T1FB26"/>
<dbReference type="Pfam" id="PF22878">
    <property type="entry name" value="SPT2_N"/>
    <property type="match status" value="1"/>
</dbReference>